<evidence type="ECO:0000256" key="2">
    <source>
        <dbReference type="SAM" id="Phobius"/>
    </source>
</evidence>
<reference evidence="3 4" key="1">
    <citation type="submission" date="2013-02" db="EMBL/GenBank/DDBJ databases">
        <title>The Genome Sequence of Plasmodium inui San Antonio 1.</title>
        <authorList>
            <consortium name="The Broad Institute Genome Sequencing Platform"/>
            <consortium name="The Broad Institute Genome Sequencing Center for Infectious Disease"/>
            <person name="Neafsey D."/>
            <person name="Cheeseman I."/>
            <person name="Volkman S."/>
            <person name="Adams J."/>
            <person name="Walker B."/>
            <person name="Young S.K."/>
            <person name="Zeng Q."/>
            <person name="Gargeya S."/>
            <person name="Fitzgerald M."/>
            <person name="Haas B."/>
            <person name="Abouelleil A."/>
            <person name="Alvarado L."/>
            <person name="Arachchi H.M."/>
            <person name="Berlin A.M."/>
            <person name="Chapman S.B."/>
            <person name="Dewar J."/>
            <person name="Goldberg J."/>
            <person name="Griggs A."/>
            <person name="Gujja S."/>
            <person name="Hansen M."/>
            <person name="Howarth C."/>
            <person name="Imamovic A."/>
            <person name="Larimer J."/>
            <person name="McCowan C."/>
            <person name="Murphy C."/>
            <person name="Neiman D."/>
            <person name="Pearson M."/>
            <person name="Priest M."/>
            <person name="Roberts A."/>
            <person name="Saif S."/>
            <person name="Shea T."/>
            <person name="Sisk P."/>
            <person name="Sykes S."/>
            <person name="Wortman J."/>
            <person name="Nusbaum C."/>
            <person name="Birren B."/>
        </authorList>
    </citation>
    <scope>NUCLEOTIDE SEQUENCE [LARGE SCALE GENOMIC DNA]</scope>
    <source>
        <strain evidence="3 4">San Antonio 1</strain>
    </source>
</reference>
<sequence length="453" mass="50786">MTNSNAADLGKLYENKRTQNPLKDCSHKGSPLEVETWHQLVTDVLQAMERVPKIMPLNSPQREIQEKGGYAQVPNWGKLISGRLCQGSSISNEWMGALTCMIGIWSEGETENSGNQTQLPEACQRLLNHIKLKESQWGTWLTDESSKSREFCELGQEEERRNKIETGKITLVLSLYGALKTLCPKCGPYHMNRWIKEGIGGSSKRKRLYCILEKDRLKCDPQLSRLNGERAYLVYQPNKEIISNICKTQHRLVMNQPEEQPQFATAQTRPLPSNGAHPGPHNSGIVWDHIVPSDSSNQKQQQDQQESQLKEYLTGTVSRRGAAPAKIGELQRRDPIPGGQGSVKAQNEPSKQENTQAAAAAENVDKGSWAKESTEENPDKGWAAAKANNLPRMIGGVIAAIILGVLGFYGTWRITRYTNQRTSKRLWRTRVPVGYSPLDKTIEGRLWSGEQSF</sequence>
<dbReference type="AlphaFoldDB" id="W6ZZ83"/>
<proteinExistence type="predicted"/>
<organism evidence="3 4">
    <name type="scientific">Plasmodium inui San Antonio 1</name>
    <dbReference type="NCBI Taxonomy" id="1237626"/>
    <lineage>
        <taxon>Eukaryota</taxon>
        <taxon>Sar</taxon>
        <taxon>Alveolata</taxon>
        <taxon>Apicomplexa</taxon>
        <taxon>Aconoidasida</taxon>
        <taxon>Haemosporida</taxon>
        <taxon>Plasmodiidae</taxon>
        <taxon>Plasmodium</taxon>
        <taxon>Plasmodium (Plasmodium)</taxon>
    </lineage>
</organism>
<keyword evidence="2" id="KW-1133">Transmembrane helix</keyword>
<feature type="region of interest" description="Disordered" evidence="1">
    <location>
        <begin position="260"/>
        <end position="380"/>
    </location>
</feature>
<evidence type="ECO:0000313" key="3">
    <source>
        <dbReference type="EMBL" id="EUD64580.1"/>
    </source>
</evidence>
<dbReference type="GeneID" id="20040325"/>
<keyword evidence="2" id="KW-0812">Transmembrane</keyword>
<dbReference type="VEuPathDB" id="PlasmoDB:C922_05051"/>
<name>W6ZZ83_9APIC</name>
<feature type="compositionally biased region" description="Polar residues" evidence="1">
    <location>
        <begin position="260"/>
        <end position="271"/>
    </location>
</feature>
<feature type="compositionally biased region" description="Basic and acidic residues" evidence="1">
    <location>
        <begin position="363"/>
        <end position="379"/>
    </location>
</feature>
<keyword evidence="4" id="KW-1185">Reference proteome</keyword>
<feature type="compositionally biased region" description="Polar residues" evidence="1">
    <location>
        <begin position="343"/>
        <end position="356"/>
    </location>
</feature>
<evidence type="ECO:0000256" key="1">
    <source>
        <dbReference type="SAM" id="MobiDB-lite"/>
    </source>
</evidence>
<dbReference type="Proteomes" id="UP000030640">
    <property type="component" value="Unassembled WGS sequence"/>
</dbReference>
<feature type="transmembrane region" description="Helical" evidence="2">
    <location>
        <begin position="393"/>
        <end position="412"/>
    </location>
</feature>
<gene>
    <name evidence="3" type="ORF">C922_05051</name>
</gene>
<keyword evidence="2" id="KW-0472">Membrane</keyword>
<evidence type="ECO:0000313" key="4">
    <source>
        <dbReference type="Proteomes" id="UP000030640"/>
    </source>
</evidence>
<feature type="compositionally biased region" description="Low complexity" evidence="1">
    <location>
        <begin position="293"/>
        <end position="307"/>
    </location>
</feature>
<accession>W6ZZ83</accession>
<dbReference type="RefSeq" id="XP_008818846.1">
    <property type="nucleotide sequence ID" value="XM_008820624.1"/>
</dbReference>
<protein>
    <submittedName>
        <fullName evidence="3">Uncharacterized protein</fullName>
    </submittedName>
</protein>
<dbReference type="EMBL" id="KI965494">
    <property type="protein sequence ID" value="EUD64580.1"/>
    <property type="molecule type" value="Genomic_DNA"/>
</dbReference>